<evidence type="ECO:0000256" key="3">
    <source>
        <dbReference type="ARBA" id="ARBA00022704"/>
    </source>
</evidence>
<dbReference type="GO" id="GO:0031982">
    <property type="term" value="C:vesicle"/>
    <property type="evidence" value="ECO:0007669"/>
    <property type="project" value="TreeGrafter"/>
</dbReference>
<dbReference type="Pfam" id="PF00031">
    <property type="entry name" value="Cystatin"/>
    <property type="match status" value="1"/>
</dbReference>
<evidence type="ECO:0000256" key="2">
    <source>
        <dbReference type="ARBA" id="ARBA00022690"/>
    </source>
</evidence>
<dbReference type="PANTHER" id="PTHR46186">
    <property type="entry name" value="CYSTATIN"/>
    <property type="match status" value="1"/>
</dbReference>
<reference evidence="6" key="1">
    <citation type="submission" date="2023-06" db="EMBL/GenBank/DDBJ databases">
        <title>Genomic analysis of the entomopathogenic nematode Steinernema hermaphroditum.</title>
        <authorList>
            <person name="Schwarz E.M."/>
            <person name="Heppert J.K."/>
            <person name="Baniya A."/>
            <person name="Schwartz H.T."/>
            <person name="Tan C.-H."/>
            <person name="Antoshechkin I."/>
            <person name="Sternberg P.W."/>
            <person name="Goodrich-Blair H."/>
            <person name="Dillman A.R."/>
        </authorList>
    </citation>
    <scope>NUCLEOTIDE SEQUENCE</scope>
    <source>
        <strain evidence="6">PS9179</strain>
        <tissue evidence="6">Whole animal</tissue>
    </source>
</reference>
<comment type="caution">
    <text evidence="6">The sequence shown here is derived from an EMBL/GenBank/DDBJ whole genome shotgun (WGS) entry which is preliminary data.</text>
</comment>
<comment type="similarity">
    <text evidence="1">Belongs to the cystatin family.</text>
</comment>
<dbReference type="CDD" id="cd00042">
    <property type="entry name" value="CY"/>
    <property type="match status" value="1"/>
</dbReference>
<gene>
    <name evidence="6" type="ORF">QR680_004856</name>
</gene>
<dbReference type="GO" id="GO:0005737">
    <property type="term" value="C:cytoplasm"/>
    <property type="evidence" value="ECO:0007669"/>
    <property type="project" value="TreeGrafter"/>
</dbReference>
<evidence type="ECO:0000313" key="6">
    <source>
        <dbReference type="EMBL" id="KAK0409949.1"/>
    </source>
</evidence>
<keyword evidence="2" id="KW-0646">Protease inhibitor</keyword>
<dbReference type="AlphaFoldDB" id="A0AA39HRA5"/>
<dbReference type="SUPFAM" id="SSF54403">
    <property type="entry name" value="Cystatin/monellin"/>
    <property type="match status" value="1"/>
</dbReference>
<dbReference type="GO" id="GO:0005615">
    <property type="term" value="C:extracellular space"/>
    <property type="evidence" value="ECO:0007669"/>
    <property type="project" value="TreeGrafter"/>
</dbReference>
<dbReference type="Proteomes" id="UP001175271">
    <property type="component" value="Unassembled WGS sequence"/>
</dbReference>
<dbReference type="PANTHER" id="PTHR46186:SF2">
    <property type="entry name" value="CYSTATIN"/>
    <property type="match status" value="1"/>
</dbReference>
<evidence type="ECO:0000256" key="1">
    <source>
        <dbReference type="ARBA" id="ARBA00009403"/>
    </source>
</evidence>
<keyword evidence="4" id="KW-0732">Signal</keyword>
<accession>A0AA39HRA5</accession>
<organism evidence="6 7">
    <name type="scientific">Steinernema hermaphroditum</name>
    <dbReference type="NCBI Taxonomy" id="289476"/>
    <lineage>
        <taxon>Eukaryota</taxon>
        <taxon>Metazoa</taxon>
        <taxon>Ecdysozoa</taxon>
        <taxon>Nematoda</taxon>
        <taxon>Chromadorea</taxon>
        <taxon>Rhabditida</taxon>
        <taxon>Tylenchina</taxon>
        <taxon>Panagrolaimomorpha</taxon>
        <taxon>Strongyloidoidea</taxon>
        <taxon>Steinernematidae</taxon>
        <taxon>Steinernema</taxon>
    </lineage>
</organism>
<keyword evidence="3" id="KW-0789">Thiol protease inhibitor</keyword>
<keyword evidence="7" id="KW-1185">Reference proteome</keyword>
<sequence length="223" mass="24505">MAKLIVAFVALCLTVGPALAPPGGFVNMKLDDPRIEDLKWKTIKAINAGQNAPFNGSNHFVPLRVKNVRMQVVAGFNYLVDLDVVESTCHKLDVLHEELRTEVCKPKSPKDPRAEDLKWKVTEKINADSKRANLMVPSDIRKITVNNVYLDTDSSVPVEHLYRIQLDAFESICLKSKVTHAQLKASPSACKKKVGGGRNVFAVNVHESTQGSNIVIKGAIHGS</sequence>
<feature type="signal peptide" evidence="4">
    <location>
        <begin position="1"/>
        <end position="20"/>
    </location>
</feature>
<dbReference type="InterPro" id="IPR000010">
    <property type="entry name" value="Cystatin_dom"/>
</dbReference>
<evidence type="ECO:0000313" key="7">
    <source>
        <dbReference type="Proteomes" id="UP001175271"/>
    </source>
</evidence>
<dbReference type="SMART" id="SM00043">
    <property type="entry name" value="CY"/>
    <property type="match status" value="1"/>
</dbReference>
<evidence type="ECO:0000256" key="4">
    <source>
        <dbReference type="SAM" id="SignalP"/>
    </source>
</evidence>
<dbReference type="Gene3D" id="3.10.450.10">
    <property type="match status" value="1"/>
</dbReference>
<protein>
    <recommendedName>
        <fullName evidence="5">Cystatin domain-containing protein</fullName>
    </recommendedName>
</protein>
<dbReference type="InterPro" id="IPR046350">
    <property type="entry name" value="Cystatin_sf"/>
</dbReference>
<dbReference type="GO" id="GO:0004869">
    <property type="term" value="F:cysteine-type endopeptidase inhibitor activity"/>
    <property type="evidence" value="ECO:0007669"/>
    <property type="project" value="UniProtKB-KW"/>
</dbReference>
<feature type="domain" description="Cystatin" evidence="5">
    <location>
        <begin position="20"/>
        <end position="133"/>
    </location>
</feature>
<evidence type="ECO:0000259" key="5">
    <source>
        <dbReference type="SMART" id="SM00043"/>
    </source>
</evidence>
<feature type="chain" id="PRO_5041296303" description="Cystatin domain-containing protein" evidence="4">
    <location>
        <begin position="21"/>
        <end position="223"/>
    </location>
</feature>
<proteinExistence type="inferred from homology"/>
<name>A0AA39HRA5_9BILA</name>
<dbReference type="EMBL" id="JAUCMV010000003">
    <property type="protein sequence ID" value="KAK0409949.1"/>
    <property type="molecule type" value="Genomic_DNA"/>
</dbReference>